<keyword evidence="3" id="KW-1185">Reference proteome</keyword>
<name>A0AAN8TYV1_SOLBU</name>
<dbReference type="PANTHER" id="PTHR47718:SF17">
    <property type="entry name" value="PROTEIN FAR1-RELATED SEQUENCE 5-LIKE"/>
    <property type="match status" value="1"/>
</dbReference>
<comment type="caution">
    <text evidence="2">The sequence shown here is derived from an EMBL/GenBank/DDBJ whole genome shotgun (WGS) entry which is preliminary data.</text>
</comment>
<evidence type="ECO:0000313" key="3">
    <source>
        <dbReference type="Proteomes" id="UP001371456"/>
    </source>
</evidence>
<dbReference type="Pfam" id="PF10551">
    <property type="entry name" value="MULE"/>
    <property type="match status" value="1"/>
</dbReference>
<protein>
    <recommendedName>
        <fullName evidence="1">MULE transposase domain-containing protein</fullName>
    </recommendedName>
</protein>
<evidence type="ECO:0000313" key="2">
    <source>
        <dbReference type="EMBL" id="KAK6796740.1"/>
    </source>
</evidence>
<proteinExistence type="predicted"/>
<dbReference type="PANTHER" id="PTHR47718">
    <property type="entry name" value="OS01G0519700 PROTEIN"/>
    <property type="match status" value="1"/>
</dbReference>
<accession>A0AAN8TYV1</accession>
<dbReference type="EMBL" id="JBANQN010000002">
    <property type="protein sequence ID" value="KAK6796740.1"/>
    <property type="molecule type" value="Genomic_DNA"/>
</dbReference>
<evidence type="ECO:0000259" key="1">
    <source>
        <dbReference type="Pfam" id="PF10551"/>
    </source>
</evidence>
<dbReference type="InterPro" id="IPR018289">
    <property type="entry name" value="MULE_transposase_dom"/>
</dbReference>
<gene>
    <name evidence="2" type="ORF">RDI58_004441</name>
</gene>
<sequence length="301" mass="34736">MNATEVRKELYSSLAMASYDSLMNENEWVDNDSYYSLNNDVHLDEDDEEVENNEEHILGDELEEYSVNGEPYDTFTEEDVSVGPISGMQFKDENTLFSLYKEHERFKGFSIVKRNSKRIAGDTANYGFWSVSKVFNEHNHELLPAIARLVADHRSISQSLKRDLVAHDRSGIRPSKNIRFAEIKAREFFYSIDVDNSGRLQNVVWVHSHCHFHDAICFDTTYLVNHYNMPFASFVGINHHRQSILLGCALMSHEDIVSYKLIFRTWLEAMGNVHPNAIITDQCPSIKPAIAEVMPHTVHRY</sequence>
<dbReference type="AlphaFoldDB" id="A0AAN8TYV1"/>
<feature type="domain" description="MULE transposase" evidence="1">
    <location>
        <begin position="216"/>
        <end position="300"/>
    </location>
</feature>
<reference evidence="2 3" key="1">
    <citation type="submission" date="2024-02" db="EMBL/GenBank/DDBJ databases">
        <title>de novo genome assembly of Solanum bulbocastanum strain 11H21.</title>
        <authorList>
            <person name="Hosaka A.J."/>
        </authorList>
    </citation>
    <scope>NUCLEOTIDE SEQUENCE [LARGE SCALE GENOMIC DNA]</scope>
    <source>
        <tissue evidence="2">Young leaves</tissue>
    </source>
</reference>
<dbReference type="Proteomes" id="UP001371456">
    <property type="component" value="Unassembled WGS sequence"/>
</dbReference>
<organism evidence="2 3">
    <name type="scientific">Solanum bulbocastanum</name>
    <name type="common">Wild potato</name>
    <dbReference type="NCBI Taxonomy" id="147425"/>
    <lineage>
        <taxon>Eukaryota</taxon>
        <taxon>Viridiplantae</taxon>
        <taxon>Streptophyta</taxon>
        <taxon>Embryophyta</taxon>
        <taxon>Tracheophyta</taxon>
        <taxon>Spermatophyta</taxon>
        <taxon>Magnoliopsida</taxon>
        <taxon>eudicotyledons</taxon>
        <taxon>Gunneridae</taxon>
        <taxon>Pentapetalae</taxon>
        <taxon>asterids</taxon>
        <taxon>lamiids</taxon>
        <taxon>Solanales</taxon>
        <taxon>Solanaceae</taxon>
        <taxon>Solanoideae</taxon>
        <taxon>Solaneae</taxon>
        <taxon>Solanum</taxon>
    </lineage>
</organism>